<proteinExistence type="predicted"/>
<dbReference type="GeneID" id="19203172"/>
<feature type="region of interest" description="Disordered" evidence="1">
    <location>
        <begin position="1"/>
        <end position="32"/>
    </location>
</feature>
<evidence type="ECO:0000313" key="3">
    <source>
        <dbReference type="Proteomes" id="UP000053558"/>
    </source>
</evidence>
<gene>
    <name evidence="2" type="ORF">CONPUDRAFT_153814</name>
</gene>
<organism evidence="2 3">
    <name type="scientific">Coniophora puteana (strain RWD-64-598)</name>
    <name type="common">Brown rot fungus</name>
    <dbReference type="NCBI Taxonomy" id="741705"/>
    <lineage>
        <taxon>Eukaryota</taxon>
        <taxon>Fungi</taxon>
        <taxon>Dikarya</taxon>
        <taxon>Basidiomycota</taxon>
        <taxon>Agaricomycotina</taxon>
        <taxon>Agaricomycetes</taxon>
        <taxon>Agaricomycetidae</taxon>
        <taxon>Boletales</taxon>
        <taxon>Coniophorineae</taxon>
        <taxon>Coniophoraceae</taxon>
        <taxon>Coniophora</taxon>
    </lineage>
</organism>
<feature type="region of interest" description="Disordered" evidence="1">
    <location>
        <begin position="90"/>
        <end position="122"/>
    </location>
</feature>
<protein>
    <submittedName>
        <fullName evidence="2">Uncharacterized protein</fullName>
    </submittedName>
</protein>
<dbReference type="EMBL" id="JH711578">
    <property type="protein sequence ID" value="EIW81265.1"/>
    <property type="molecule type" value="Genomic_DNA"/>
</dbReference>
<accession>A0A5M3MRI0</accession>
<feature type="compositionally biased region" description="Polar residues" evidence="1">
    <location>
        <begin position="1"/>
        <end position="12"/>
    </location>
</feature>
<name>A0A5M3MRI0_CONPW</name>
<dbReference type="RefSeq" id="XP_007768653.1">
    <property type="nucleotide sequence ID" value="XM_007770463.1"/>
</dbReference>
<sequence>MTISRAPASSQPILLVLEARPPPVDEERPNTHPRCLLDFLDINFDFPMDYGGDGSSKDELTPPVSRERTPPLPPPADLLWTHVNIDVRIPTLQNNQPDEDNSEEPYKPPSLVPKAFKERAEV</sequence>
<evidence type="ECO:0000313" key="2">
    <source>
        <dbReference type="EMBL" id="EIW81265.1"/>
    </source>
</evidence>
<evidence type="ECO:0000256" key="1">
    <source>
        <dbReference type="SAM" id="MobiDB-lite"/>
    </source>
</evidence>
<feature type="compositionally biased region" description="Basic and acidic residues" evidence="1">
    <location>
        <begin position="55"/>
        <end position="69"/>
    </location>
</feature>
<feature type="region of interest" description="Disordered" evidence="1">
    <location>
        <begin position="50"/>
        <end position="77"/>
    </location>
</feature>
<reference evidence="3" key="1">
    <citation type="journal article" date="2012" name="Science">
        <title>The Paleozoic origin of enzymatic lignin decomposition reconstructed from 31 fungal genomes.</title>
        <authorList>
            <person name="Floudas D."/>
            <person name="Binder M."/>
            <person name="Riley R."/>
            <person name="Barry K."/>
            <person name="Blanchette R.A."/>
            <person name="Henrissat B."/>
            <person name="Martinez A.T."/>
            <person name="Otillar R."/>
            <person name="Spatafora J.W."/>
            <person name="Yadav J.S."/>
            <person name="Aerts A."/>
            <person name="Benoit I."/>
            <person name="Boyd A."/>
            <person name="Carlson A."/>
            <person name="Copeland A."/>
            <person name="Coutinho P.M."/>
            <person name="de Vries R.P."/>
            <person name="Ferreira P."/>
            <person name="Findley K."/>
            <person name="Foster B."/>
            <person name="Gaskell J."/>
            <person name="Glotzer D."/>
            <person name="Gorecki P."/>
            <person name="Heitman J."/>
            <person name="Hesse C."/>
            <person name="Hori C."/>
            <person name="Igarashi K."/>
            <person name="Jurgens J.A."/>
            <person name="Kallen N."/>
            <person name="Kersten P."/>
            <person name="Kohler A."/>
            <person name="Kuees U."/>
            <person name="Kumar T.K.A."/>
            <person name="Kuo A."/>
            <person name="LaButti K."/>
            <person name="Larrondo L.F."/>
            <person name="Lindquist E."/>
            <person name="Ling A."/>
            <person name="Lombard V."/>
            <person name="Lucas S."/>
            <person name="Lundell T."/>
            <person name="Martin R."/>
            <person name="McLaughlin D.J."/>
            <person name="Morgenstern I."/>
            <person name="Morin E."/>
            <person name="Murat C."/>
            <person name="Nagy L.G."/>
            <person name="Nolan M."/>
            <person name="Ohm R.A."/>
            <person name="Patyshakuliyeva A."/>
            <person name="Rokas A."/>
            <person name="Ruiz-Duenas F.J."/>
            <person name="Sabat G."/>
            <person name="Salamov A."/>
            <person name="Samejima M."/>
            <person name="Schmutz J."/>
            <person name="Slot J.C."/>
            <person name="St John F."/>
            <person name="Stenlid J."/>
            <person name="Sun H."/>
            <person name="Sun S."/>
            <person name="Syed K."/>
            <person name="Tsang A."/>
            <person name="Wiebenga A."/>
            <person name="Young D."/>
            <person name="Pisabarro A."/>
            <person name="Eastwood D.C."/>
            <person name="Martin F."/>
            <person name="Cullen D."/>
            <person name="Grigoriev I.V."/>
            <person name="Hibbett D.S."/>
        </authorList>
    </citation>
    <scope>NUCLEOTIDE SEQUENCE [LARGE SCALE GENOMIC DNA]</scope>
    <source>
        <strain evidence="3">RWD-64-598 SS2</strain>
    </source>
</reference>
<dbReference type="Proteomes" id="UP000053558">
    <property type="component" value="Unassembled WGS sequence"/>
</dbReference>
<comment type="caution">
    <text evidence="2">The sequence shown here is derived from an EMBL/GenBank/DDBJ whole genome shotgun (WGS) entry which is preliminary data.</text>
</comment>
<dbReference type="KEGG" id="cput:CONPUDRAFT_153814"/>
<dbReference type="AlphaFoldDB" id="A0A5M3MRI0"/>
<keyword evidence="3" id="KW-1185">Reference proteome</keyword>